<dbReference type="PANTHER" id="PTHR43156">
    <property type="entry name" value="STAGE II SPORULATION PROTEIN E-RELATED"/>
    <property type="match status" value="1"/>
</dbReference>
<dbReference type="SMART" id="SM00304">
    <property type="entry name" value="HAMP"/>
    <property type="match status" value="1"/>
</dbReference>
<dbReference type="STRING" id="460384.SAMN05216313_12486"/>
<dbReference type="AlphaFoldDB" id="A0A1I0IZB5"/>
<dbReference type="GO" id="GO:0007165">
    <property type="term" value="P:signal transduction"/>
    <property type="evidence" value="ECO:0007669"/>
    <property type="project" value="InterPro"/>
</dbReference>
<evidence type="ECO:0000256" key="7">
    <source>
        <dbReference type="SAM" id="Coils"/>
    </source>
</evidence>
<evidence type="ECO:0000259" key="9">
    <source>
        <dbReference type="PROSITE" id="PS50885"/>
    </source>
</evidence>
<sequence length="674" mass="75337">MREKSIRQRLLRTILGVAFSLAFVIGAVSASQMYGQRRSINDFNQKAVERLSSEVDDRLQEMNRQVARDISASFSERINQNFREMRENVEAVANMLGVLYSYGPDPSVQPDQMAGLMPGATWDGVLGEFSAIRDIRDVIRAIPGYDPENLDALDLYIATESGICLDGTDGAAFAGLPEGGYPDLRQSLWYRSVKGKPYYWASIFTGSATGKEKITCAVPFYDSSGRFKGAAAGDITKNHIQDTVLQVINAQIDYILLFNETGELMLNPNGYPDVSGLEMTDDVAVQGDYMITSTVLEENGWRLCLIFQQEAVRDASRFVAASIEENGREVSGLMSDSIRRSLLLFMGISLIAAVCATVVGNGVSHTLVRPIRKLMEEVRAIGSGRLDRRIEIHTGDEIGELADSFNDMTAELREYMENVQRMTAERERMAAEFDIAREIQMNLLPRHFPAFPDRREFDLYADIRVSGKGGSFYDFFLIDQRRLCLVVGEASGSGIPTTMMGVIAMTHIKNYAKLGYSPSRILAETNNRLAGQNRGALTVSVFLGILNLRTGLMEYVNGGHEEPFWKASGQDFMPLKSRPCFALASMENVPYWQQELQLVQGDMLFLYTGGVVRAEDIKGNVYTETYLKQYLDELVKREISLKGIVDGLQNDLERFSEGRGQELDRTMVLVRYFG</sequence>
<dbReference type="InterPro" id="IPR001932">
    <property type="entry name" value="PPM-type_phosphatase-like_dom"/>
</dbReference>
<dbReference type="CDD" id="cd06225">
    <property type="entry name" value="HAMP"/>
    <property type="match status" value="1"/>
</dbReference>
<evidence type="ECO:0000256" key="4">
    <source>
        <dbReference type="ARBA" id="ARBA00022801"/>
    </source>
</evidence>
<proteinExistence type="predicted"/>
<evidence type="ECO:0000256" key="2">
    <source>
        <dbReference type="ARBA" id="ARBA00022475"/>
    </source>
</evidence>
<dbReference type="PROSITE" id="PS50885">
    <property type="entry name" value="HAMP"/>
    <property type="match status" value="1"/>
</dbReference>
<dbReference type="SUPFAM" id="SSF158472">
    <property type="entry name" value="HAMP domain-like"/>
    <property type="match status" value="1"/>
</dbReference>
<evidence type="ECO:0000256" key="1">
    <source>
        <dbReference type="ARBA" id="ARBA00004651"/>
    </source>
</evidence>
<dbReference type="Pfam" id="PF02743">
    <property type="entry name" value="dCache_1"/>
    <property type="match status" value="1"/>
</dbReference>
<accession>A0A1I0IZB5</accession>
<dbReference type="CDD" id="cd18773">
    <property type="entry name" value="PDC1_HK_sensor"/>
    <property type="match status" value="1"/>
</dbReference>
<name>A0A1I0IZB5_9FIRM</name>
<keyword evidence="5 8" id="KW-1133">Transmembrane helix</keyword>
<evidence type="ECO:0000313" key="10">
    <source>
        <dbReference type="EMBL" id="SEU02043.1"/>
    </source>
</evidence>
<dbReference type="Proteomes" id="UP000198508">
    <property type="component" value="Unassembled WGS sequence"/>
</dbReference>
<keyword evidence="7" id="KW-0175">Coiled coil</keyword>
<keyword evidence="4" id="KW-0378">Hydrolase</keyword>
<evidence type="ECO:0000256" key="3">
    <source>
        <dbReference type="ARBA" id="ARBA00022692"/>
    </source>
</evidence>
<feature type="transmembrane region" description="Helical" evidence="8">
    <location>
        <begin position="342"/>
        <end position="363"/>
    </location>
</feature>
<feature type="coiled-coil region" evidence="7">
    <location>
        <begin position="405"/>
        <end position="432"/>
    </location>
</feature>
<evidence type="ECO:0000256" key="6">
    <source>
        <dbReference type="ARBA" id="ARBA00023136"/>
    </source>
</evidence>
<keyword evidence="3 8" id="KW-0812">Transmembrane</keyword>
<gene>
    <name evidence="10" type="ORF">SAMN05216313_12486</name>
</gene>
<dbReference type="Gene3D" id="3.60.40.10">
    <property type="entry name" value="PPM-type phosphatase domain"/>
    <property type="match status" value="1"/>
</dbReference>
<keyword evidence="11" id="KW-1185">Reference proteome</keyword>
<dbReference type="EMBL" id="FOIM01000024">
    <property type="protein sequence ID" value="SEU02043.1"/>
    <property type="molecule type" value="Genomic_DNA"/>
</dbReference>
<comment type="subcellular location">
    <subcellularLocation>
        <location evidence="1">Cell membrane</location>
        <topology evidence="1">Multi-pass membrane protein</topology>
    </subcellularLocation>
</comment>
<dbReference type="RefSeq" id="WP_092367945.1">
    <property type="nucleotide sequence ID" value="NZ_FOIM01000024.1"/>
</dbReference>
<keyword evidence="6 8" id="KW-0472">Membrane</keyword>
<protein>
    <submittedName>
        <fullName evidence="10">Sigma-B regulation protein RsbU (Phosphoserine phosphatase)</fullName>
    </submittedName>
</protein>
<dbReference type="InterPro" id="IPR003660">
    <property type="entry name" value="HAMP_dom"/>
</dbReference>
<dbReference type="InterPro" id="IPR033479">
    <property type="entry name" value="dCache_1"/>
</dbReference>
<dbReference type="Pfam" id="PF00672">
    <property type="entry name" value="HAMP"/>
    <property type="match status" value="1"/>
</dbReference>
<dbReference type="InterPro" id="IPR036457">
    <property type="entry name" value="PPM-type-like_dom_sf"/>
</dbReference>
<dbReference type="Gene3D" id="3.30.450.20">
    <property type="entry name" value="PAS domain"/>
    <property type="match status" value="1"/>
</dbReference>
<feature type="domain" description="HAMP" evidence="9">
    <location>
        <begin position="365"/>
        <end position="417"/>
    </location>
</feature>
<evidence type="ECO:0000256" key="5">
    <source>
        <dbReference type="ARBA" id="ARBA00022989"/>
    </source>
</evidence>
<dbReference type="GO" id="GO:0016791">
    <property type="term" value="F:phosphatase activity"/>
    <property type="evidence" value="ECO:0007669"/>
    <property type="project" value="TreeGrafter"/>
</dbReference>
<dbReference type="Gene3D" id="6.10.340.10">
    <property type="match status" value="1"/>
</dbReference>
<organism evidence="10 11">
    <name type="scientific">Enterocloster lavalensis</name>
    <dbReference type="NCBI Taxonomy" id="460384"/>
    <lineage>
        <taxon>Bacteria</taxon>
        <taxon>Bacillati</taxon>
        <taxon>Bacillota</taxon>
        <taxon>Clostridia</taxon>
        <taxon>Lachnospirales</taxon>
        <taxon>Lachnospiraceae</taxon>
        <taxon>Enterocloster</taxon>
    </lineage>
</organism>
<dbReference type="Pfam" id="PF07228">
    <property type="entry name" value="SpoIIE"/>
    <property type="match status" value="1"/>
</dbReference>
<dbReference type="PANTHER" id="PTHR43156:SF2">
    <property type="entry name" value="STAGE II SPORULATION PROTEIN E"/>
    <property type="match status" value="1"/>
</dbReference>
<evidence type="ECO:0000256" key="8">
    <source>
        <dbReference type="SAM" id="Phobius"/>
    </source>
</evidence>
<reference evidence="11" key="1">
    <citation type="submission" date="2016-10" db="EMBL/GenBank/DDBJ databases">
        <authorList>
            <person name="Varghese N."/>
            <person name="Submissions S."/>
        </authorList>
    </citation>
    <scope>NUCLEOTIDE SEQUENCE [LARGE SCALE GENOMIC DNA]</scope>
    <source>
        <strain evidence="11">NLAE-zl-G277</strain>
    </source>
</reference>
<dbReference type="SMART" id="SM00331">
    <property type="entry name" value="PP2C_SIG"/>
    <property type="match status" value="1"/>
</dbReference>
<keyword evidence="2" id="KW-1003">Cell membrane</keyword>
<evidence type="ECO:0000313" key="11">
    <source>
        <dbReference type="Proteomes" id="UP000198508"/>
    </source>
</evidence>
<dbReference type="InterPro" id="IPR052016">
    <property type="entry name" value="Bact_Sigma-Reg"/>
</dbReference>
<dbReference type="GO" id="GO:0005886">
    <property type="term" value="C:plasma membrane"/>
    <property type="evidence" value="ECO:0007669"/>
    <property type="project" value="UniProtKB-SubCell"/>
</dbReference>